<proteinExistence type="predicted"/>
<evidence type="ECO:0000313" key="3">
    <source>
        <dbReference type="Proteomes" id="UP000270185"/>
    </source>
</evidence>
<feature type="chain" id="PRO_5018089233" evidence="1">
    <location>
        <begin position="21"/>
        <end position="295"/>
    </location>
</feature>
<dbReference type="KEGG" id="ccas:EIB73_14550"/>
<keyword evidence="3" id="KW-1185">Reference proteome</keyword>
<protein>
    <submittedName>
        <fullName evidence="2">Uncharacterized protein</fullName>
    </submittedName>
</protein>
<dbReference type="RefSeq" id="WP_125025958.1">
    <property type="nucleotide sequence ID" value="NZ_CP034159.1"/>
</dbReference>
<reference evidence="3" key="1">
    <citation type="submission" date="2018-11" db="EMBL/GenBank/DDBJ databases">
        <title>Proposal to divide the Flavobacteriaceae and reorganize its genera based on Amino Acid Identity values calculated from whole genome sequences.</title>
        <authorList>
            <person name="Nicholson A.C."/>
            <person name="Gulvik C.A."/>
            <person name="Whitney A.M."/>
            <person name="Humrighouse B.W."/>
            <person name="Bell M."/>
            <person name="Holmes B."/>
            <person name="Steigerwalt A.G."/>
            <person name="Villarma A."/>
            <person name="Sheth M."/>
            <person name="Batra D."/>
            <person name="Pryor J."/>
            <person name="Bernardet J.-F."/>
            <person name="Hugo C."/>
            <person name="Kampfer P."/>
            <person name="Newman J.D."/>
            <person name="McQuiston J.R."/>
        </authorList>
    </citation>
    <scope>NUCLEOTIDE SEQUENCE [LARGE SCALE GENOMIC DNA]</scope>
    <source>
        <strain evidence="3">G0081</strain>
    </source>
</reference>
<name>A0A3G8XM77_9FLAO</name>
<organism evidence="2 3">
    <name type="scientific">Kaistella carnis</name>
    <dbReference type="NCBI Taxonomy" id="1241979"/>
    <lineage>
        <taxon>Bacteria</taxon>
        <taxon>Pseudomonadati</taxon>
        <taxon>Bacteroidota</taxon>
        <taxon>Flavobacteriia</taxon>
        <taxon>Flavobacteriales</taxon>
        <taxon>Weeksellaceae</taxon>
        <taxon>Chryseobacterium group</taxon>
        <taxon>Kaistella</taxon>
    </lineage>
</organism>
<dbReference type="AlphaFoldDB" id="A0A3G8XM77"/>
<keyword evidence="1" id="KW-0732">Signal</keyword>
<evidence type="ECO:0000313" key="2">
    <source>
        <dbReference type="EMBL" id="AZI34322.1"/>
    </source>
</evidence>
<feature type="signal peptide" evidence="1">
    <location>
        <begin position="1"/>
        <end position="20"/>
    </location>
</feature>
<sequence>MSKLNYLSIIFLFIVNSCNAQNKETIKIKEVWTPLKVYVNDQLIKNDKKTETFTYIYNISSKKDSISYYDISNAALKETTPIIYTLKKNKKTGDQILIINEKDISDSIIIQFLDESKSITINKHDTYFLNSPYYNELKQKVKQNNNVLDLIDLLDDNLGDYPYQFSYLKRISSNKKYKSKNFKIIRAKTVTNRTQSDLADIWNITYKYDQNNNLTSVIKKSTEDEVGFEKKLLFKKGSEFKYKIFNNVETRYEDNDEITFDIQKNTCNSLQNHFQFGLVKEETSQLKRTLYQKTE</sequence>
<dbReference type="EMBL" id="CP034159">
    <property type="protein sequence ID" value="AZI34322.1"/>
    <property type="molecule type" value="Genomic_DNA"/>
</dbReference>
<dbReference type="Proteomes" id="UP000270185">
    <property type="component" value="Chromosome"/>
</dbReference>
<evidence type="ECO:0000256" key="1">
    <source>
        <dbReference type="SAM" id="SignalP"/>
    </source>
</evidence>
<accession>A0A3G8XM77</accession>
<dbReference type="OrthoDB" id="1252168at2"/>
<gene>
    <name evidence="2" type="ORF">EIB73_14550</name>
</gene>